<accession>A0ABD7C9C4</accession>
<evidence type="ECO:0000313" key="1">
    <source>
        <dbReference type="EMBL" id="QQQ44115.1"/>
    </source>
</evidence>
<dbReference type="AlphaFoldDB" id="A0ABD7C9C4"/>
<sequence length="123" mass="13976">MKRRRAQIARLEKERGSFEAERSAVGAALSLVERAGNGPGTASRLVMSDYDSYFQDYCRSIDVDKYTKVLVEIDQAISNNKRRTEELLAAVETAEADIVFIERMIACPQERVFKLPLNPDYIE</sequence>
<dbReference type="EMBL" id="CP067993">
    <property type="protein sequence ID" value="QQQ44115.1"/>
    <property type="molecule type" value="Genomic_DNA"/>
</dbReference>
<protein>
    <submittedName>
        <fullName evidence="1">Uncharacterized protein</fullName>
    </submittedName>
</protein>
<gene>
    <name evidence="1" type="ORF">JJL50_08865</name>
</gene>
<dbReference type="RefSeq" id="WP_201118917.1">
    <property type="nucleotide sequence ID" value="NZ_CP067993.1"/>
</dbReference>
<reference evidence="1 2" key="1">
    <citation type="submission" date="2021-01" db="EMBL/GenBank/DDBJ databases">
        <title>Genome Characterization of a novel Stenotrophomonas isolate with high keratinase activity.</title>
        <authorList>
            <person name="Cao Z.-J."/>
        </authorList>
    </citation>
    <scope>NUCLEOTIDE SEQUENCE [LARGE SCALE GENOMIC DNA]</scope>
    <source>
        <strain evidence="1 2">DHHJ</strain>
    </source>
</reference>
<dbReference type="Proteomes" id="UP000596095">
    <property type="component" value="Chromosome"/>
</dbReference>
<proteinExistence type="predicted"/>
<evidence type="ECO:0000313" key="2">
    <source>
        <dbReference type="Proteomes" id="UP000596095"/>
    </source>
</evidence>
<name>A0ABD7C9C4_STEMA</name>
<organism evidence="1 2">
    <name type="scientific">Stenotrophomonas maltophilia</name>
    <name type="common">Pseudomonas maltophilia</name>
    <name type="synonym">Xanthomonas maltophilia</name>
    <dbReference type="NCBI Taxonomy" id="40324"/>
    <lineage>
        <taxon>Bacteria</taxon>
        <taxon>Pseudomonadati</taxon>
        <taxon>Pseudomonadota</taxon>
        <taxon>Gammaproteobacteria</taxon>
        <taxon>Lysobacterales</taxon>
        <taxon>Lysobacteraceae</taxon>
        <taxon>Stenotrophomonas</taxon>
        <taxon>Stenotrophomonas maltophilia group</taxon>
    </lineage>
</organism>